<dbReference type="InterPro" id="IPR026444">
    <property type="entry name" value="Secre_tail"/>
</dbReference>
<accession>A0A1I2N577</accession>
<evidence type="ECO:0000313" key="2">
    <source>
        <dbReference type="Proteomes" id="UP000198724"/>
    </source>
</evidence>
<dbReference type="Gene3D" id="2.40.10.500">
    <property type="match status" value="1"/>
</dbReference>
<name>A0A1I2N577_9BACT</name>
<dbReference type="Gene3D" id="2.130.10.10">
    <property type="entry name" value="YVTN repeat-like/Quinoprotein amine dehydrogenase"/>
    <property type="match status" value="2"/>
</dbReference>
<reference evidence="2" key="1">
    <citation type="submission" date="2016-10" db="EMBL/GenBank/DDBJ databases">
        <authorList>
            <person name="Varghese N."/>
            <person name="Submissions S."/>
        </authorList>
    </citation>
    <scope>NUCLEOTIDE SEQUENCE [LARGE SCALE GENOMIC DNA]</scope>
    <source>
        <strain evidence="2">LP51</strain>
    </source>
</reference>
<dbReference type="Gene3D" id="2.120.10.30">
    <property type="entry name" value="TolB, C-terminal domain"/>
    <property type="match status" value="1"/>
</dbReference>
<dbReference type="EMBL" id="FOOT01000001">
    <property type="protein sequence ID" value="SFF98588.1"/>
    <property type="molecule type" value="Genomic_DNA"/>
</dbReference>
<dbReference type="SUPFAM" id="SSF50998">
    <property type="entry name" value="Quinoprotein alcohol dehydrogenase-like"/>
    <property type="match status" value="1"/>
</dbReference>
<dbReference type="InterPro" id="IPR015943">
    <property type="entry name" value="WD40/YVTN_repeat-like_dom_sf"/>
</dbReference>
<organism evidence="1 2">
    <name type="scientific">Pontibacter chinhatensis</name>
    <dbReference type="NCBI Taxonomy" id="1436961"/>
    <lineage>
        <taxon>Bacteria</taxon>
        <taxon>Pseudomonadati</taxon>
        <taxon>Bacteroidota</taxon>
        <taxon>Cytophagia</taxon>
        <taxon>Cytophagales</taxon>
        <taxon>Hymenobacteraceae</taxon>
        <taxon>Pontibacter</taxon>
    </lineage>
</organism>
<dbReference type="STRING" id="1436961.SAMN05421739_101595"/>
<dbReference type="Pfam" id="PF06739">
    <property type="entry name" value="SBBP"/>
    <property type="match status" value="4"/>
</dbReference>
<gene>
    <name evidence="1" type="ORF">SAMN05421739_101595</name>
</gene>
<dbReference type="InterPro" id="IPR052918">
    <property type="entry name" value="Motility_Chemotaxis_Reg"/>
</dbReference>
<protein>
    <submittedName>
        <fullName evidence="1">Delta-60 repeat domain-containing protein/Por secretion system C-terminal sorting domain-containing protein</fullName>
    </submittedName>
</protein>
<sequence>MKAEAQQPVEEWIRTYDSSGPTGDKPGYTQTIVTDNEGNSYVSGTATNNNTYESKVVTFKLSPTGEELWVQEYAKGSFSETRGIVVDNKGGVYVATGDAIVRYDTQTGAESWDNATGIRATDIAVDNQGSVYITGNTSISTESPNYATIRYDATTGNEIWSSTYNGENDDTDFATAIAVDNQGGVYVTGVSYTGDFGADYVTVRYDAATGKQDWVSRYSMGGFFGEPFIDADNQGSVFITGTTYNGTTGYDIATVRYSATTGEQLWASQHNNADNGYDWATAIAVDNQGSVYVTGYSGSTYNNSDFTTIRYDVATGEQKWLRYYNKEDNSRDQPAGIAVDNQGGIFVTGTSQTGETTHVFTTIRYEADTGNLKWVSSYGEKDEGWAEARGIAIDNKGGVFVTGFYPARETGPDIVVIRYEATTGEKDWEQRYNGFGSQSDYGIAVAVDAAGNAYVTGTNDNHNYNVGKADFVTIKYSPTGEALWVSVYDRGFNSHVSGIAVDDEGGVFVTGSSDGDYVTIRYDASTGNTDWEKRYNGEYNGWDNAAGLALDGKGGLYVTGSSETGENTSTYVTIRYDAATGQQQWVSSFHGESNNDNLAEAIAVDSTGGVYVTGNSAGDYLTVRYDAATGTQAWARTFNGEADGQEWVSDIAVDNQGSVYVIGYSRGIHTYADYATVSYDAATGQQQWVSRYDAGRDGYDYPAAIAVDNHGGVYVTGRSQSIGGEEVDFAYDVITVGYEAATGEQKWVARYDGNGLDFATAIAVDNAGGVYVTGHSETSSGGAFNTIKYKAEDGTQVWAIQTEEGEIDDTARDLALDTEGNVFVTGYSFRPGTGADILTVKYSQGQCAVLADAAIQGSTTAAVNTGNAIYTLTGSNATSYTWRITGSSGNDYTGFTGQGTSSISVDWPATPDVYKLSISYSSGAGCPAQDTTIYVHVFNPQAGFVTGSGWLTTPANPDFELMQASSRVQWALVAKYKPKTEDVAQGSLMLLLESGPAIFHSTNVEDGSLVITGNQAFYRGQGTLSYISGSGGMTTDPRKFAYLVSATDGNFQGAKAEDRLRILIWELKADGTRGAGVYDNQPACSTNLDENASACAAIGGGNITIHTPNMKTRRESAVLALEEAHSASEFVAYPTAFSERTTLAFTADQDTEYSLELYDLKGALVRRIANGKAQVGHRYEHEVSAEDLQKGLYVARLAAGKKVQTVKIVVER</sequence>
<dbReference type="NCBIfam" id="TIGR04183">
    <property type="entry name" value="Por_Secre_tail"/>
    <property type="match status" value="1"/>
</dbReference>
<keyword evidence="2" id="KW-1185">Reference proteome</keyword>
<dbReference type="PANTHER" id="PTHR35580">
    <property type="entry name" value="CELL SURFACE GLYCOPROTEIN (S-LAYER PROTEIN)-LIKE PROTEIN"/>
    <property type="match status" value="1"/>
</dbReference>
<proteinExistence type="predicted"/>
<dbReference type="PANTHER" id="PTHR35580:SF1">
    <property type="entry name" value="PHYTASE-LIKE DOMAIN-CONTAINING PROTEIN"/>
    <property type="match status" value="1"/>
</dbReference>
<dbReference type="InterPro" id="IPR010620">
    <property type="entry name" value="SBBP_repeat"/>
</dbReference>
<dbReference type="InterPro" id="IPR011042">
    <property type="entry name" value="6-blade_b-propeller_TolB-like"/>
</dbReference>
<dbReference type="Proteomes" id="UP000198724">
    <property type="component" value="Unassembled WGS sequence"/>
</dbReference>
<evidence type="ECO:0000313" key="1">
    <source>
        <dbReference type="EMBL" id="SFF98588.1"/>
    </source>
</evidence>
<dbReference type="InterPro" id="IPR011047">
    <property type="entry name" value="Quinoprotein_ADH-like_sf"/>
</dbReference>
<dbReference type="SUPFAM" id="SSF101898">
    <property type="entry name" value="NHL repeat"/>
    <property type="match status" value="2"/>
</dbReference>
<dbReference type="AlphaFoldDB" id="A0A1I2N577"/>